<gene>
    <name evidence="1" type="ORF">KSF_038410</name>
</gene>
<dbReference type="AlphaFoldDB" id="A0A8J3IJV6"/>
<keyword evidence="2" id="KW-1185">Reference proteome</keyword>
<proteinExistence type="predicted"/>
<sequence>MARPHHALDKLSLQTFEPLSTTCLTCGKAAHIAYHTQHTVTTLEGQYRLYLAVRRCNHPECPRYHQPYRPEAEGAWVLPHGEYGLDVIALVGFLRYRRHQSQAEIHRSLHERGLLIGQRTVLNLLARYEELVTIHVTDWERLQSLLVLIVWLEPNMVYYRTRIEMRQWRRCRPGVIKCLLS</sequence>
<reference evidence="1" key="1">
    <citation type="submission" date="2020-10" db="EMBL/GenBank/DDBJ databases">
        <title>Taxonomic study of unclassified bacteria belonging to the class Ktedonobacteria.</title>
        <authorList>
            <person name="Yabe S."/>
            <person name="Wang C.M."/>
            <person name="Zheng Y."/>
            <person name="Sakai Y."/>
            <person name="Cavaletti L."/>
            <person name="Monciardini P."/>
            <person name="Donadio S."/>
        </authorList>
    </citation>
    <scope>NUCLEOTIDE SEQUENCE</scope>
    <source>
        <strain evidence="1">ID150040</strain>
    </source>
</reference>
<evidence type="ECO:0000313" key="2">
    <source>
        <dbReference type="Proteomes" id="UP000597444"/>
    </source>
</evidence>
<name>A0A8J3IJV6_9CHLR</name>
<protein>
    <submittedName>
        <fullName evidence="1">Uncharacterized protein</fullName>
    </submittedName>
</protein>
<dbReference type="EMBL" id="BNJK01000001">
    <property type="protein sequence ID" value="GHO93793.1"/>
    <property type="molecule type" value="Genomic_DNA"/>
</dbReference>
<organism evidence="1 2">
    <name type="scientific">Reticulibacter mediterranei</name>
    <dbReference type="NCBI Taxonomy" id="2778369"/>
    <lineage>
        <taxon>Bacteria</taxon>
        <taxon>Bacillati</taxon>
        <taxon>Chloroflexota</taxon>
        <taxon>Ktedonobacteria</taxon>
        <taxon>Ktedonobacterales</taxon>
        <taxon>Reticulibacteraceae</taxon>
        <taxon>Reticulibacter</taxon>
    </lineage>
</organism>
<comment type="caution">
    <text evidence="1">The sequence shown here is derived from an EMBL/GenBank/DDBJ whole genome shotgun (WGS) entry which is preliminary data.</text>
</comment>
<accession>A0A8J3IJV6</accession>
<dbReference type="Proteomes" id="UP000597444">
    <property type="component" value="Unassembled WGS sequence"/>
</dbReference>
<evidence type="ECO:0000313" key="1">
    <source>
        <dbReference type="EMBL" id="GHO93793.1"/>
    </source>
</evidence>